<keyword evidence="1" id="KW-0805">Transcription regulation</keyword>
<dbReference type="InterPro" id="IPR009057">
    <property type="entry name" value="Homeodomain-like_sf"/>
</dbReference>
<dbReference type="PANTHER" id="PTHR43280">
    <property type="entry name" value="ARAC-FAMILY TRANSCRIPTIONAL REGULATOR"/>
    <property type="match status" value="1"/>
</dbReference>
<dbReference type="GO" id="GO:0003700">
    <property type="term" value="F:DNA-binding transcription factor activity"/>
    <property type="evidence" value="ECO:0007669"/>
    <property type="project" value="InterPro"/>
</dbReference>
<dbReference type="RefSeq" id="WP_115151405.1">
    <property type="nucleotide sequence ID" value="NZ_UGPP01000001.1"/>
</dbReference>
<dbReference type="Gene3D" id="2.60.120.10">
    <property type="entry name" value="Jelly Rolls"/>
    <property type="match status" value="1"/>
</dbReference>
<keyword evidence="2" id="KW-0238">DNA-binding</keyword>
<dbReference type="InterPro" id="IPR018060">
    <property type="entry name" value="HTH_AraC"/>
</dbReference>
<gene>
    <name evidence="5" type="primary">soxS</name>
    <name evidence="5" type="ORF">NCTC10571_01157</name>
</gene>
<name>A0A378NT36_9FIRM</name>
<accession>A0A378NT36</accession>
<dbReference type="PANTHER" id="PTHR43280:SF34">
    <property type="entry name" value="ARAC-FAMILY TRANSCRIPTIONAL REGULATOR"/>
    <property type="match status" value="1"/>
</dbReference>
<sequence>MEYQKKGYLTSYFKLFHLKDVQKIEIKAHYHEFDKIILFLSGKVKYNIEGQTYQLFPYDIVFVPHNCIHYPTISDTTTYERIVLYIDPNYLKNKIDTTDKLDFCFNYAQEHNSYVMNLDNINENDILKQIQILENSFNDKGFAHELYSNLKFLEFMILINRAIINDNKNLTIHHKVSYDKTINSVIDYINEHLFTELNIDYLANHFFVSKYYLMRKFKLKTGYSIHQYILNKRLIVAKEKIKSGIALTQICFDCGFKDYSTFSRTFKQIFKQTPREFKKALNEKTDIYKEAKQYE</sequence>
<dbReference type="SUPFAM" id="SSF46689">
    <property type="entry name" value="Homeodomain-like"/>
    <property type="match status" value="2"/>
</dbReference>
<dbReference type="PROSITE" id="PS00041">
    <property type="entry name" value="HTH_ARAC_FAMILY_1"/>
    <property type="match status" value="1"/>
</dbReference>
<evidence type="ECO:0000256" key="1">
    <source>
        <dbReference type="ARBA" id="ARBA00023015"/>
    </source>
</evidence>
<evidence type="ECO:0000259" key="4">
    <source>
        <dbReference type="PROSITE" id="PS01124"/>
    </source>
</evidence>
<evidence type="ECO:0000313" key="6">
    <source>
        <dbReference type="Proteomes" id="UP000255234"/>
    </source>
</evidence>
<evidence type="ECO:0000256" key="3">
    <source>
        <dbReference type="ARBA" id="ARBA00023163"/>
    </source>
</evidence>
<dbReference type="SUPFAM" id="SSF51215">
    <property type="entry name" value="Regulatory protein AraC"/>
    <property type="match status" value="1"/>
</dbReference>
<evidence type="ECO:0000313" key="5">
    <source>
        <dbReference type="EMBL" id="STY71007.1"/>
    </source>
</evidence>
<keyword evidence="3" id="KW-0804">Transcription</keyword>
<dbReference type="InterPro" id="IPR014710">
    <property type="entry name" value="RmlC-like_jellyroll"/>
</dbReference>
<dbReference type="InterPro" id="IPR003313">
    <property type="entry name" value="AraC-bd"/>
</dbReference>
<dbReference type="GO" id="GO:0043565">
    <property type="term" value="F:sequence-specific DNA binding"/>
    <property type="evidence" value="ECO:0007669"/>
    <property type="project" value="InterPro"/>
</dbReference>
<dbReference type="AlphaFoldDB" id="A0A378NT36"/>
<proteinExistence type="predicted"/>
<dbReference type="Pfam" id="PF02311">
    <property type="entry name" value="AraC_binding"/>
    <property type="match status" value="1"/>
</dbReference>
<reference evidence="5 6" key="1">
    <citation type="submission" date="2018-06" db="EMBL/GenBank/DDBJ databases">
        <authorList>
            <consortium name="Pathogen Informatics"/>
            <person name="Doyle S."/>
        </authorList>
    </citation>
    <scope>NUCLEOTIDE SEQUENCE [LARGE SCALE GENOMIC DNA]</scope>
    <source>
        <strain evidence="5 6">NCTC10571</strain>
    </source>
</reference>
<dbReference type="EMBL" id="UGPP01000001">
    <property type="protein sequence ID" value="STY71007.1"/>
    <property type="molecule type" value="Genomic_DNA"/>
</dbReference>
<dbReference type="InterPro" id="IPR037923">
    <property type="entry name" value="HTH-like"/>
</dbReference>
<dbReference type="Gene3D" id="1.10.10.60">
    <property type="entry name" value="Homeodomain-like"/>
    <property type="match status" value="2"/>
</dbReference>
<dbReference type="SMART" id="SM00342">
    <property type="entry name" value="HTH_ARAC"/>
    <property type="match status" value="1"/>
</dbReference>
<organism evidence="5 6">
    <name type="scientific">Megamonas hypermegale</name>
    <dbReference type="NCBI Taxonomy" id="158847"/>
    <lineage>
        <taxon>Bacteria</taxon>
        <taxon>Bacillati</taxon>
        <taxon>Bacillota</taxon>
        <taxon>Negativicutes</taxon>
        <taxon>Selenomonadales</taxon>
        <taxon>Selenomonadaceae</taxon>
        <taxon>Megamonas</taxon>
    </lineage>
</organism>
<dbReference type="Pfam" id="PF12833">
    <property type="entry name" value="HTH_18"/>
    <property type="match status" value="1"/>
</dbReference>
<dbReference type="PROSITE" id="PS01124">
    <property type="entry name" value="HTH_ARAC_FAMILY_2"/>
    <property type="match status" value="1"/>
</dbReference>
<protein>
    <submittedName>
        <fullName evidence="5">Regulatory protein soxS</fullName>
    </submittedName>
</protein>
<dbReference type="InterPro" id="IPR018062">
    <property type="entry name" value="HTH_AraC-typ_CS"/>
</dbReference>
<dbReference type="Proteomes" id="UP000255234">
    <property type="component" value="Unassembled WGS sequence"/>
</dbReference>
<evidence type="ECO:0000256" key="2">
    <source>
        <dbReference type="ARBA" id="ARBA00023125"/>
    </source>
</evidence>
<feature type="domain" description="HTH araC/xylS-type" evidence="4">
    <location>
        <begin position="183"/>
        <end position="280"/>
    </location>
</feature>